<evidence type="ECO:0000313" key="2">
    <source>
        <dbReference type="EMBL" id="TFY76241.1"/>
    </source>
</evidence>
<reference evidence="2 3" key="1">
    <citation type="submission" date="2019-02" db="EMBL/GenBank/DDBJ databases">
        <title>Genome sequencing of the rare red list fungi Hericium alpestre (H. flagellum).</title>
        <authorList>
            <person name="Buettner E."/>
            <person name="Kellner H."/>
        </authorList>
    </citation>
    <scope>NUCLEOTIDE SEQUENCE [LARGE SCALE GENOMIC DNA]</scope>
    <source>
        <strain evidence="2 3">DSM 108284</strain>
    </source>
</reference>
<keyword evidence="3" id="KW-1185">Reference proteome</keyword>
<feature type="compositionally biased region" description="Low complexity" evidence="1">
    <location>
        <begin position="236"/>
        <end position="246"/>
    </location>
</feature>
<dbReference type="OrthoDB" id="120976at2759"/>
<accession>A0A4Y9ZQY2</accession>
<proteinExistence type="predicted"/>
<dbReference type="STRING" id="135208.A0A4Y9ZQY2"/>
<feature type="compositionally biased region" description="Basic and acidic residues" evidence="1">
    <location>
        <begin position="109"/>
        <end position="124"/>
    </location>
</feature>
<feature type="compositionally biased region" description="Basic and acidic residues" evidence="1">
    <location>
        <begin position="75"/>
        <end position="91"/>
    </location>
</feature>
<name>A0A4Y9ZQY2_9AGAM</name>
<protein>
    <submittedName>
        <fullName evidence="2">Uncharacterized protein</fullName>
    </submittedName>
</protein>
<comment type="caution">
    <text evidence="2">The sequence shown here is derived from an EMBL/GenBank/DDBJ whole genome shotgun (WGS) entry which is preliminary data.</text>
</comment>
<gene>
    <name evidence="2" type="ORF">EWM64_g7771</name>
</gene>
<dbReference type="Proteomes" id="UP000298061">
    <property type="component" value="Unassembled WGS sequence"/>
</dbReference>
<organism evidence="2 3">
    <name type="scientific">Hericium alpestre</name>
    <dbReference type="NCBI Taxonomy" id="135208"/>
    <lineage>
        <taxon>Eukaryota</taxon>
        <taxon>Fungi</taxon>
        <taxon>Dikarya</taxon>
        <taxon>Basidiomycota</taxon>
        <taxon>Agaricomycotina</taxon>
        <taxon>Agaricomycetes</taxon>
        <taxon>Russulales</taxon>
        <taxon>Hericiaceae</taxon>
        <taxon>Hericium</taxon>
    </lineage>
</organism>
<evidence type="ECO:0000313" key="3">
    <source>
        <dbReference type="Proteomes" id="UP000298061"/>
    </source>
</evidence>
<sequence length="272" mass="28886">MVAQATTRPQIKLQGLGLDLVNIASGSSSAVTTPDSEGGIVNGLANGHAALAAGGEEATGSAVEEAEEEEVSTPRIDKGKGRAAPEPEVPERVLSPHFVLESDEEGEHEPEVADERSPTDRSRRWVAEEGEVFRKGTKLLTPEEMEGEYAGEDLRIELLEAMVERPPPRAILDDFGMEQPSAERTEPVTSPKPDEQTKPPPRPYVRRTSSASIMSPTVKVASPVPTLPPTKDNGTPSSPNSAVSPSSPSPVSPGPKAYISRRKSSNGSLDAR</sequence>
<dbReference type="AlphaFoldDB" id="A0A4Y9ZQY2"/>
<feature type="compositionally biased region" description="Basic and acidic residues" evidence="1">
    <location>
        <begin position="181"/>
        <end position="197"/>
    </location>
</feature>
<feature type="region of interest" description="Disordered" evidence="1">
    <location>
        <begin position="167"/>
        <end position="272"/>
    </location>
</feature>
<evidence type="ECO:0000256" key="1">
    <source>
        <dbReference type="SAM" id="MobiDB-lite"/>
    </source>
</evidence>
<dbReference type="EMBL" id="SFCI01001269">
    <property type="protein sequence ID" value="TFY76241.1"/>
    <property type="molecule type" value="Genomic_DNA"/>
</dbReference>
<feature type="compositionally biased region" description="Low complexity" evidence="1">
    <location>
        <begin position="51"/>
        <end position="63"/>
    </location>
</feature>
<feature type="region of interest" description="Disordered" evidence="1">
    <location>
        <begin position="51"/>
        <end position="124"/>
    </location>
</feature>